<comment type="catalytic activity">
    <reaction evidence="1">
        <text>ATP + protein L-histidine = ADP + protein N-phospho-L-histidine.</text>
        <dbReference type="EC" id="2.7.13.3"/>
    </reaction>
</comment>
<dbReference type="InterPro" id="IPR036097">
    <property type="entry name" value="HisK_dim/P_sf"/>
</dbReference>
<evidence type="ECO:0000256" key="4">
    <source>
        <dbReference type="ARBA" id="ARBA00022679"/>
    </source>
</evidence>
<name>A0A3B0UPS0_9ZZZZ</name>
<protein>
    <recommendedName>
        <fullName evidence="2">histidine kinase</fullName>
        <ecNumber evidence="2">2.7.13.3</ecNumber>
    </recommendedName>
</protein>
<gene>
    <name evidence="9" type="ORF">MNBD_BACTEROID06-1565</name>
</gene>
<evidence type="ECO:0000256" key="2">
    <source>
        <dbReference type="ARBA" id="ARBA00012438"/>
    </source>
</evidence>
<dbReference type="CDD" id="cd00075">
    <property type="entry name" value="HATPase"/>
    <property type="match status" value="1"/>
</dbReference>
<organism evidence="9">
    <name type="scientific">hydrothermal vent metagenome</name>
    <dbReference type="NCBI Taxonomy" id="652676"/>
    <lineage>
        <taxon>unclassified sequences</taxon>
        <taxon>metagenomes</taxon>
        <taxon>ecological metagenomes</taxon>
    </lineage>
</organism>
<dbReference type="GO" id="GO:0016036">
    <property type="term" value="P:cellular response to phosphate starvation"/>
    <property type="evidence" value="ECO:0007669"/>
    <property type="project" value="TreeGrafter"/>
</dbReference>
<evidence type="ECO:0000256" key="5">
    <source>
        <dbReference type="ARBA" id="ARBA00022777"/>
    </source>
</evidence>
<feature type="domain" description="Histidine kinase" evidence="8">
    <location>
        <begin position="203"/>
        <end position="420"/>
    </location>
</feature>
<reference evidence="9" key="1">
    <citation type="submission" date="2018-06" db="EMBL/GenBank/DDBJ databases">
        <authorList>
            <person name="Zhirakovskaya E."/>
        </authorList>
    </citation>
    <scope>NUCLEOTIDE SEQUENCE</scope>
</reference>
<keyword evidence="4" id="KW-0808">Transferase</keyword>
<dbReference type="Pfam" id="PF02518">
    <property type="entry name" value="HATPase_c"/>
    <property type="match status" value="1"/>
</dbReference>
<dbReference type="InterPro" id="IPR005467">
    <property type="entry name" value="His_kinase_dom"/>
</dbReference>
<keyword evidence="7" id="KW-0812">Transmembrane</keyword>
<sequence>MRGKNIRLLIILGALSLIGFSAAQIYWVRAAFNQEQDHFHRQVNAALNQVATEFYRYNNISSPSTSPIRQLAGNYYVVMVNSPIDANLLKNLLTKAFEKRDIITDFEYGIYNCDTECMVFDEFVSPAAMPTLGALDNLPYWNETNYYFGVYFPSKKSYLLNRMEIWMFTTLVLLVVFLFFGYALFVILKQKRLSEIQKDFISNMTHEFKTPISTIAVASEVLQQPKIVEEPERLLNYATIISKENKRLKGQVERVLQLASLENDALELDNTKVSVHSIIAEAVAQFSISHTQGKIGSIPNAKNDVIIADKHHFMNMVYNLIDNAIKYSNNSYNITIKTTNQNNQLILSIADEGIGISEADCKLIFDKFYRVSTGNLHNVKGFGIGLSYVNLMVKEFGGKIKVESKIGVGTTFIIRLKNAE</sequence>
<keyword evidence="6" id="KW-0902">Two-component regulatory system</keyword>
<dbReference type="GO" id="GO:0005886">
    <property type="term" value="C:plasma membrane"/>
    <property type="evidence" value="ECO:0007669"/>
    <property type="project" value="TreeGrafter"/>
</dbReference>
<dbReference type="FunFam" id="3.30.565.10:FF:000006">
    <property type="entry name" value="Sensor histidine kinase WalK"/>
    <property type="match status" value="1"/>
</dbReference>
<dbReference type="PROSITE" id="PS50109">
    <property type="entry name" value="HIS_KIN"/>
    <property type="match status" value="1"/>
</dbReference>
<dbReference type="PANTHER" id="PTHR45453">
    <property type="entry name" value="PHOSPHATE REGULON SENSOR PROTEIN PHOR"/>
    <property type="match status" value="1"/>
</dbReference>
<dbReference type="InterPro" id="IPR050351">
    <property type="entry name" value="BphY/WalK/GraS-like"/>
</dbReference>
<dbReference type="InterPro" id="IPR003594">
    <property type="entry name" value="HATPase_dom"/>
</dbReference>
<proteinExistence type="predicted"/>
<evidence type="ECO:0000256" key="1">
    <source>
        <dbReference type="ARBA" id="ARBA00000085"/>
    </source>
</evidence>
<dbReference type="InterPro" id="IPR036890">
    <property type="entry name" value="HATPase_C_sf"/>
</dbReference>
<feature type="transmembrane region" description="Helical" evidence="7">
    <location>
        <begin position="165"/>
        <end position="188"/>
    </location>
</feature>
<dbReference type="SUPFAM" id="SSF47384">
    <property type="entry name" value="Homodimeric domain of signal transducing histidine kinase"/>
    <property type="match status" value="1"/>
</dbReference>
<dbReference type="PRINTS" id="PR00344">
    <property type="entry name" value="BCTRLSENSOR"/>
</dbReference>
<dbReference type="GO" id="GO:0004721">
    <property type="term" value="F:phosphoprotein phosphatase activity"/>
    <property type="evidence" value="ECO:0007669"/>
    <property type="project" value="TreeGrafter"/>
</dbReference>
<dbReference type="SUPFAM" id="SSF55874">
    <property type="entry name" value="ATPase domain of HSP90 chaperone/DNA topoisomerase II/histidine kinase"/>
    <property type="match status" value="1"/>
</dbReference>
<accession>A0A3B0UPS0</accession>
<evidence type="ECO:0000313" key="9">
    <source>
        <dbReference type="EMBL" id="VAW27197.1"/>
    </source>
</evidence>
<keyword evidence="7" id="KW-1133">Transmembrane helix</keyword>
<dbReference type="PANTHER" id="PTHR45453:SF1">
    <property type="entry name" value="PHOSPHATE REGULON SENSOR PROTEIN PHOR"/>
    <property type="match status" value="1"/>
</dbReference>
<evidence type="ECO:0000259" key="8">
    <source>
        <dbReference type="PROSITE" id="PS50109"/>
    </source>
</evidence>
<dbReference type="EC" id="2.7.13.3" evidence="2"/>
<dbReference type="Gene3D" id="1.10.287.130">
    <property type="match status" value="1"/>
</dbReference>
<dbReference type="SMART" id="SM00388">
    <property type="entry name" value="HisKA"/>
    <property type="match status" value="1"/>
</dbReference>
<dbReference type="InterPro" id="IPR004358">
    <property type="entry name" value="Sig_transdc_His_kin-like_C"/>
</dbReference>
<keyword evidence="7" id="KW-0472">Membrane</keyword>
<dbReference type="InterPro" id="IPR003661">
    <property type="entry name" value="HisK_dim/P_dom"/>
</dbReference>
<evidence type="ECO:0000256" key="7">
    <source>
        <dbReference type="SAM" id="Phobius"/>
    </source>
</evidence>
<dbReference type="Gene3D" id="3.30.565.10">
    <property type="entry name" value="Histidine kinase-like ATPase, C-terminal domain"/>
    <property type="match status" value="1"/>
</dbReference>
<dbReference type="EMBL" id="UOES01000196">
    <property type="protein sequence ID" value="VAW27197.1"/>
    <property type="molecule type" value="Genomic_DNA"/>
</dbReference>
<dbReference type="Pfam" id="PF00512">
    <property type="entry name" value="HisKA"/>
    <property type="match status" value="1"/>
</dbReference>
<keyword evidence="5 9" id="KW-0418">Kinase</keyword>
<evidence type="ECO:0000256" key="6">
    <source>
        <dbReference type="ARBA" id="ARBA00023012"/>
    </source>
</evidence>
<keyword evidence="3" id="KW-0597">Phosphoprotein</keyword>
<dbReference type="AlphaFoldDB" id="A0A3B0UPS0"/>
<dbReference type="GO" id="GO:0000155">
    <property type="term" value="F:phosphorelay sensor kinase activity"/>
    <property type="evidence" value="ECO:0007669"/>
    <property type="project" value="InterPro"/>
</dbReference>
<evidence type="ECO:0000256" key="3">
    <source>
        <dbReference type="ARBA" id="ARBA00022553"/>
    </source>
</evidence>
<dbReference type="CDD" id="cd00082">
    <property type="entry name" value="HisKA"/>
    <property type="match status" value="1"/>
</dbReference>
<dbReference type="SMART" id="SM00387">
    <property type="entry name" value="HATPase_c"/>
    <property type="match status" value="1"/>
</dbReference>